<dbReference type="SUPFAM" id="SSF48452">
    <property type="entry name" value="TPR-like"/>
    <property type="match status" value="1"/>
</dbReference>
<dbReference type="InterPro" id="IPR050952">
    <property type="entry name" value="TRIM-NHL_E3_ligases"/>
</dbReference>
<dbReference type="Pfam" id="PF01436">
    <property type="entry name" value="NHL"/>
    <property type="match status" value="2"/>
</dbReference>
<evidence type="ECO:0000313" key="3">
    <source>
        <dbReference type="EMBL" id="GAF73505.1"/>
    </source>
</evidence>
<dbReference type="GO" id="GO:0061630">
    <property type="term" value="F:ubiquitin protein ligase activity"/>
    <property type="evidence" value="ECO:0007669"/>
    <property type="project" value="TreeGrafter"/>
</dbReference>
<keyword evidence="1" id="KW-0677">Repeat</keyword>
<dbReference type="Pfam" id="PF17170">
    <property type="entry name" value="DUF5128"/>
    <property type="match status" value="1"/>
</dbReference>
<dbReference type="InterPro" id="IPR019734">
    <property type="entry name" value="TPR_rpt"/>
</dbReference>
<dbReference type="PANTHER" id="PTHR24104:SF25">
    <property type="entry name" value="PROTEIN LIN-41"/>
    <property type="match status" value="1"/>
</dbReference>
<keyword evidence="2" id="KW-0472">Membrane</keyword>
<dbReference type="PROSITE" id="PS51125">
    <property type="entry name" value="NHL"/>
    <property type="match status" value="4"/>
</dbReference>
<dbReference type="GO" id="GO:0000209">
    <property type="term" value="P:protein polyubiquitination"/>
    <property type="evidence" value="ECO:0007669"/>
    <property type="project" value="TreeGrafter"/>
</dbReference>
<dbReference type="InterPro" id="IPR001258">
    <property type="entry name" value="NHL_repeat"/>
</dbReference>
<feature type="non-terminal residue" evidence="3">
    <location>
        <position position="1"/>
    </location>
</feature>
<dbReference type="GO" id="GO:0008270">
    <property type="term" value="F:zinc ion binding"/>
    <property type="evidence" value="ECO:0007669"/>
    <property type="project" value="UniProtKB-KW"/>
</dbReference>
<keyword evidence="2" id="KW-1133">Transmembrane helix</keyword>
<evidence type="ECO:0000256" key="1">
    <source>
        <dbReference type="ARBA" id="ARBA00022737"/>
    </source>
</evidence>
<comment type="caution">
    <text evidence="3">The sequence shown here is derived from an EMBL/GenBank/DDBJ whole genome shotgun (WGS) entry which is preliminary data.</text>
</comment>
<dbReference type="InterPro" id="IPR011042">
    <property type="entry name" value="6-blade_b-propeller_TolB-like"/>
</dbReference>
<dbReference type="CDD" id="cd05819">
    <property type="entry name" value="NHL"/>
    <property type="match status" value="1"/>
</dbReference>
<dbReference type="AlphaFoldDB" id="X0TBT1"/>
<feature type="transmembrane region" description="Helical" evidence="2">
    <location>
        <begin position="293"/>
        <end position="317"/>
    </location>
</feature>
<dbReference type="PROSITE" id="PS50005">
    <property type="entry name" value="TPR"/>
    <property type="match status" value="3"/>
</dbReference>
<dbReference type="GO" id="GO:0043161">
    <property type="term" value="P:proteasome-mediated ubiquitin-dependent protein catabolic process"/>
    <property type="evidence" value="ECO:0007669"/>
    <property type="project" value="TreeGrafter"/>
</dbReference>
<keyword evidence="2" id="KW-0812">Transmembrane</keyword>
<evidence type="ECO:0000256" key="2">
    <source>
        <dbReference type="SAM" id="Phobius"/>
    </source>
</evidence>
<accession>X0TBT1</accession>
<gene>
    <name evidence="3" type="ORF">S01H1_17612</name>
</gene>
<dbReference type="SMART" id="SM00028">
    <property type="entry name" value="TPR"/>
    <property type="match status" value="3"/>
</dbReference>
<dbReference type="InterPro" id="IPR011990">
    <property type="entry name" value="TPR-like_helical_dom_sf"/>
</dbReference>
<sequence length="335" mass="39302">NPRGIAIDKDDNIYVVDTGNNRIQIFSSDFKYIKQFGREGMGDGEFYYPRGITLDDEGNIYVADTFHNQVQVFNNRGRFLRKFGEGGENIGEFNGTRYIAIDSKGNIYVTDYKNGKVVKFNKEEQFELEFGNELEGIRLNYPEGIAIDDRDYIYVVDAGNNSIVKFCLSKIVIHFKLGIKYLDEHKYEKAILEFKQIIYLDPLNVTARETIASAYYENEEWEKAIEAYNYLQKIHPDDQKINLKIIDSQFNLAVDYENKSLFKDASKQFKEVLNLNPNYPSAKKRYYLSYSKYLFYSTYFRAGFISLIILIFFIILLQKIKKKRKSSRHSKRGRF</sequence>
<protein>
    <submittedName>
        <fullName evidence="3">Uncharacterized protein</fullName>
    </submittedName>
</protein>
<organism evidence="3">
    <name type="scientific">marine sediment metagenome</name>
    <dbReference type="NCBI Taxonomy" id="412755"/>
    <lineage>
        <taxon>unclassified sequences</taxon>
        <taxon>metagenomes</taxon>
        <taxon>ecological metagenomes</taxon>
    </lineage>
</organism>
<dbReference type="SUPFAM" id="SSF101898">
    <property type="entry name" value="NHL repeat"/>
    <property type="match status" value="1"/>
</dbReference>
<dbReference type="Gene3D" id="2.120.10.30">
    <property type="entry name" value="TolB, C-terminal domain"/>
    <property type="match status" value="1"/>
</dbReference>
<name>X0TBT1_9ZZZZ</name>
<dbReference type="Gene3D" id="2.40.10.500">
    <property type="match status" value="1"/>
</dbReference>
<reference evidence="3" key="1">
    <citation type="journal article" date="2014" name="Front. Microbiol.">
        <title>High frequency of phylogenetically diverse reductive dehalogenase-homologous genes in deep subseafloor sedimentary metagenomes.</title>
        <authorList>
            <person name="Kawai M."/>
            <person name="Futagami T."/>
            <person name="Toyoda A."/>
            <person name="Takaki Y."/>
            <person name="Nishi S."/>
            <person name="Hori S."/>
            <person name="Arai W."/>
            <person name="Tsubouchi T."/>
            <person name="Morono Y."/>
            <person name="Uchiyama I."/>
            <person name="Ito T."/>
            <person name="Fujiyama A."/>
            <person name="Inagaki F."/>
            <person name="Takami H."/>
        </authorList>
    </citation>
    <scope>NUCLEOTIDE SEQUENCE</scope>
    <source>
        <strain evidence="3">Expedition CK06-06</strain>
    </source>
</reference>
<dbReference type="Gene3D" id="1.25.40.10">
    <property type="entry name" value="Tetratricopeptide repeat domain"/>
    <property type="match status" value="1"/>
</dbReference>
<dbReference type="EMBL" id="BARS01009357">
    <property type="protein sequence ID" value="GAF73505.1"/>
    <property type="molecule type" value="Genomic_DNA"/>
</dbReference>
<dbReference type="PANTHER" id="PTHR24104">
    <property type="entry name" value="E3 UBIQUITIN-PROTEIN LIGASE NHLRC1-RELATED"/>
    <property type="match status" value="1"/>
</dbReference>
<proteinExistence type="predicted"/>